<organism evidence="2 3">
    <name type="scientific">Paracerasibacillus soli</name>
    <dbReference type="NCBI Taxonomy" id="480284"/>
    <lineage>
        <taxon>Bacteria</taxon>
        <taxon>Bacillati</taxon>
        <taxon>Bacillota</taxon>
        <taxon>Bacilli</taxon>
        <taxon>Bacillales</taxon>
        <taxon>Bacillaceae</taxon>
        <taxon>Paracerasibacillus</taxon>
    </lineage>
</organism>
<protein>
    <submittedName>
        <fullName evidence="2">DUF2164 domain-containing protein</fullName>
    </submittedName>
</protein>
<sequence>MKFPNENKRQIIEMVKDYYNNEHGMEIGDLAAENFFDFIYKEIGPYFYNQGVRDAKSILEQKIMNLEEDLASLERPTYRRNI</sequence>
<keyword evidence="3" id="KW-1185">Reference proteome</keyword>
<reference evidence="2 3" key="1">
    <citation type="submission" date="2023-10" db="EMBL/GenBank/DDBJ databases">
        <title>Virgibacillus soli CC-YMP-6 genome.</title>
        <authorList>
            <person name="Miliotis G."/>
            <person name="Sengupta P."/>
            <person name="Hameed A."/>
            <person name="Chuvochina M."/>
            <person name="Mcdonagh F."/>
            <person name="Simpson A.C."/>
            <person name="Singh N.K."/>
            <person name="Rekha P.D."/>
            <person name="Raman K."/>
            <person name="Hugenholtz P."/>
            <person name="Venkateswaran K."/>
        </authorList>
    </citation>
    <scope>NUCLEOTIDE SEQUENCE [LARGE SCALE GENOMIC DNA]</scope>
    <source>
        <strain evidence="2 3">CC-YMP-6</strain>
    </source>
</reference>
<dbReference type="RefSeq" id="WP_320379681.1">
    <property type="nucleotide sequence ID" value="NZ_JAWDIQ010000001.1"/>
</dbReference>
<evidence type="ECO:0000313" key="3">
    <source>
        <dbReference type="Proteomes" id="UP001275315"/>
    </source>
</evidence>
<proteinExistence type="predicted"/>
<feature type="coiled-coil region" evidence="1">
    <location>
        <begin position="49"/>
        <end position="76"/>
    </location>
</feature>
<keyword evidence="1" id="KW-0175">Coiled coil</keyword>
<accession>A0ABU5CU83</accession>
<dbReference type="Pfam" id="PF09932">
    <property type="entry name" value="DUF2164"/>
    <property type="match status" value="1"/>
</dbReference>
<evidence type="ECO:0000256" key="1">
    <source>
        <dbReference type="SAM" id="Coils"/>
    </source>
</evidence>
<dbReference type="Proteomes" id="UP001275315">
    <property type="component" value="Unassembled WGS sequence"/>
</dbReference>
<comment type="caution">
    <text evidence="2">The sequence shown here is derived from an EMBL/GenBank/DDBJ whole genome shotgun (WGS) entry which is preliminary data.</text>
</comment>
<dbReference type="SUPFAM" id="SSF46579">
    <property type="entry name" value="Prefoldin"/>
    <property type="match status" value="1"/>
</dbReference>
<evidence type="ECO:0000313" key="2">
    <source>
        <dbReference type="EMBL" id="MDY0408983.1"/>
    </source>
</evidence>
<gene>
    <name evidence="2" type="ORF">RWD45_10990</name>
</gene>
<dbReference type="InterPro" id="IPR018680">
    <property type="entry name" value="DUF2164"/>
</dbReference>
<dbReference type="EMBL" id="JAWDIQ010000001">
    <property type="protein sequence ID" value="MDY0408983.1"/>
    <property type="molecule type" value="Genomic_DNA"/>
</dbReference>
<name>A0ABU5CU83_9BACI</name>